<keyword evidence="1" id="KW-0472">Membrane</keyword>
<organism evidence="2">
    <name type="scientific">Stegastes partitus</name>
    <name type="common">bicolor damselfish</name>
    <dbReference type="NCBI Taxonomy" id="144197"/>
    <lineage>
        <taxon>Eukaryota</taxon>
        <taxon>Metazoa</taxon>
        <taxon>Chordata</taxon>
        <taxon>Craniata</taxon>
        <taxon>Vertebrata</taxon>
        <taxon>Euteleostomi</taxon>
        <taxon>Actinopterygii</taxon>
        <taxon>Neopterygii</taxon>
        <taxon>Teleostei</taxon>
        <taxon>Neoteleostei</taxon>
        <taxon>Acanthomorphata</taxon>
        <taxon>Ovalentaria</taxon>
        <taxon>Pomacentridae</taxon>
        <taxon>Stegastes</taxon>
    </lineage>
</organism>
<keyword evidence="1" id="KW-1133">Transmembrane helix</keyword>
<sequence length="100" mass="10687">HPAAAALITGLSQICSTNQSYEASPPLTAILFLPNPNPFFDIRCLNMTLHPFFFPGAASSCILFIPALAFCGASSSRTVGGSWRRARLLVHLLGCLLVLL</sequence>
<accession>A0A3B5AMT9</accession>
<evidence type="ECO:0000313" key="2">
    <source>
        <dbReference type="Ensembl" id="ENSSPAP00000019089.1"/>
    </source>
</evidence>
<protein>
    <submittedName>
        <fullName evidence="2">Uncharacterized protein</fullName>
    </submittedName>
</protein>
<evidence type="ECO:0000256" key="1">
    <source>
        <dbReference type="SAM" id="Phobius"/>
    </source>
</evidence>
<dbReference type="AlphaFoldDB" id="A0A3B5AMT9"/>
<keyword evidence="1" id="KW-0812">Transmembrane</keyword>
<name>A0A3B5AMT9_9TELE</name>
<dbReference type="Ensembl" id="ENSSPAT00000019379.1">
    <property type="protein sequence ID" value="ENSSPAP00000019089.1"/>
    <property type="gene ID" value="ENSSPAG00000014399.1"/>
</dbReference>
<proteinExistence type="predicted"/>
<reference evidence="2" key="1">
    <citation type="submission" date="2023-09" db="UniProtKB">
        <authorList>
            <consortium name="Ensembl"/>
        </authorList>
    </citation>
    <scope>IDENTIFICATION</scope>
</reference>
<feature type="transmembrane region" description="Helical" evidence="1">
    <location>
        <begin position="52"/>
        <end position="75"/>
    </location>
</feature>